<evidence type="ECO:0000313" key="2">
    <source>
        <dbReference type="Proteomes" id="UP000176854"/>
    </source>
</evidence>
<evidence type="ECO:0000313" key="1">
    <source>
        <dbReference type="EMBL" id="OGG08525.1"/>
    </source>
</evidence>
<organism evidence="1 2">
    <name type="scientific">Candidatus Gottesmanbacteria bacterium RBG_16_43_7</name>
    <dbReference type="NCBI Taxonomy" id="1798373"/>
    <lineage>
        <taxon>Bacteria</taxon>
        <taxon>Candidatus Gottesmaniibacteriota</taxon>
    </lineage>
</organism>
<dbReference type="EMBL" id="MFJC01000064">
    <property type="protein sequence ID" value="OGG08525.1"/>
    <property type="molecule type" value="Genomic_DNA"/>
</dbReference>
<sequence length="264" mass="29763">MQKLLLGLILLFLAAGTVLGNSKRAYEDYLYQLDVYRQKNNEFKLARNEYEKFKTLTSQNTALEKTIAMLVSRAQLLRSYLLLLSEKVQENPGVTFSDAGLYQSLIKNEMEFLDGHMQLVSAIGTLEDADAVASDLSSHYIILTTSEYQTIIGLSLGQLNMLKQTYDESLEQVEALVNVYKSSYKPSKQATIDRWLISIKDKRDLYERKVSDIASRNSGLKSTTIEDIQVEVNGLVGDIQQAKAYLADGTSFMNELLVLLKTMD</sequence>
<reference evidence="1 2" key="1">
    <citation type="journal article" date="2016" name="Nat. Commun.">
        <title>Thousands of microbial genomes shed light on interconnected biogeochemical processes in an aquifer system.</title>
        <authorList>
            <person name="Anantharaman K."/>
            <person name="Brown C.T."/>
            <person name="Hug L.A."/>
            <person name="Sharon I."/>
            <person name="Castelle C.J."/>
            <person name="Probst A.J."/>
            <person name="Thomas B.C."/>
            <person name="Singh A."/>
            <person name="Wilkins M.J."/>
            <person name="Karaoz U."/>
            <person name="Brodie E.L."/>
            <person name="Williams K.H."/>
            <person name="Hubbard S.S."/>
            <person name="Banfield J.F."/>
        </authorList>
    </citation>
    <scope>NUCLEOTIDE SEQUENCE [LARGE SCALE GENOMIC DNA]</scope>
</reference>
<accession>A0A1F5Z835</accession>
<gene>
    <name evidence="1" type="ORF">A2154_04485</name>
</gene>
<dbReference type="Proteomes" id="UP000176854">
    <property type="component" value="Unassembled WGS sequence"/>
</dbReference>
<protein>
    <submittedName>
        <fullName evidence="1">Uncharacterized protein</fullName>
    </submittedName>
</protein>
<proteinExistence type="predicted"/>
<comment type="caution">
    <text evidence="1">The sequence shown here is derived from an EMBL/GenBank/DDBJ whole genome shotgun (WGS) entry which is preliminary data.</text>
</comment>
<name>A0A1F5Z835_9BACT</name>
<dbReference type="AlphaFoldDB" id="A0A1F5Z835"/>